<keyword evidence="1" id="KW-0812">Transmembrane</keyword>
<dbReference type="Proteomes" id="UP001589867">
    <property type="component" value="Unassembled WGS sequence"/>
</dbReference>
<feature type="transmembrane region" description="Helical" evidence="1">
    <location>
        <begin position="38"/>
        <end position="61"/>
    </location>
</feature>
<sequence length="247" mass="27107">MNTYLVGTLWLVGVSIAALAVVAVMRRWRRDAGPLVDISVLSAVFSLASMVFAIVAAFVFIDVWSGAEEARDATYAEAEAAQLVAWSASRMPESDRAEVVRLSRDYLREVIDQEWPRLGEVGADQHVRGWQLVQDMHDVAARHSDEVEEAPEMVQSLLQARQERLALAGSRIGDATWFALLVGAGLAGLPVFFFPFDRALPQLALTATVASIITLLLFTIQQIEQPFADGRAPVTAYEETLARITPP</sequence>
<dbReference type="RefSeq" id="WP_377258555.1">
    <property type="nucleotide sequence ID" value="NZ_JBHLUH010000072.1"/>
</dbReference>
<feature type="transmembrane region" description="Helical" evidence="1">
    <location>
        <begin position="203"/>
        <end position="223"/>
    </location>
</feature>
<evidence type="ECO:0000313" key="3">
    <source>
        <dbReference type="Proteomes" id="UP001589867"/>
    </source>
</evidence>
<dbReference type="EMBL" id="JBHLUH010000072">
    <property type="protein sequence ID" value="MFC0532457.1"/>
    <property type="molecule type" value="Genomic_DNA"/>
</dbReference>
<proteinExistence type="predicted"/>
<keyword evidence="1" id="KW-1133">Transmembrane helix</keyword>
<reference evidence="2 3" key="1">
    <citation type="submission" date="2024-09" db="EMBL/GenBank/DDBJ databases">
        <authorList>
            <person name="Sun Q."/>
            <person name="Mori K."/>
        </authorList>
    </citation>
    <scope>NUCLEOTIDE SEQUENCE [LARGE SCALE GENOMIC DNA]</scope>
    <source>
        <strain evidence="2 3">TBRC 3947</strain>
    </source>
</reference>
<feature type="transmembrane region" description="Helical" evidence="1">
    <location>
        <begin position="6"/>
        <end position="26"/>
    </location>
</feature>
<feature type="transmembrane region" description="Helical" evidence="1">
    <location>
        <begin position="175"/>
        <end position="196"/>
    </location>
</feature>
<evidence type="ECO:0000256" key="1">
    <source>
        <dbReference type="SAM" id="Phobius"/>
    </source>
</evidence>
<accession>A0ABV6MDE5</accession>
<comment type="caution">
    <text evidence="2">The sequence shown here is derived from an EMBL/GenBank/DDBJ whole genome shotgun (WGS) entry which is preliminary data.</text>
</comment>
<dbReference type="InterPro" id="IPR025333">
    <property type="entry name" value="DUF4239"/>
</dbReference>
<gene>
    <name evidence="2" type="ORF">ACFFIA_32900</name>
</gene>
<organism evidence="2 3">
    <name type="scientific">Phytohabitans kaempferiae</name>
    <dbReference type="NCBI Taxonomy" id="1620943"/>
    <lineage>
        <taxon>Bacteria</taxon>
        <taxon>Bacillati</taxon>
        <taxon>Actinomycetota</taxon>
        <taxon>Actinomycetes</taxon>
        <taxon>Micromonosporales</taxon>
        <taxon>Micromonosporaceae</taxon>
    </lineage>
</organism>
<evidence type="ECO:0000313" key="2">
    <source>
        <dbReference type="EMBL" id="MFC0532457.1"/>
    </source>
</evidence>
<name>A0ABV6MDE5_9ACTN</name>
<keyword evidence="3" id="KW-1185">Reference proteome</keyword>
<keyword evidence="1" id="KW-0472">Membrane</keyword>
<protein>
    <recommendedName>
        <fullName evidence="4">DUF4239 domain-containing protein</fullName>
    </recommendedName>
</protein>
<evidence type="ECO:0008006" key="4">
    <source>
        <dbReference type="Google" id="ProtNLM"/>
    </source>
</evidence>
<dbReference type="Pfam" id="PF14023">
    <property type="entry name" value="Bestrophin-like"/>
    <property type="match status" value="1"/>
</dbReference>